<name>A0A068RFL6_9FUNG</name>
<dbReference type="NCBIfam" id="TIGR02453">
    <property type="entry name" value="TIGR02453 family protein"/>
    <property type="match status" value="1"/>
</dbReference>
<evidence type="ECO:0000313" key="3">
    <source>
        <dbReference type="Proteomes" id="UP000027586"/>
    </source>
</evidence>
<feature type="compositionally biased region" description="Basic and acidic residues" evidence="1">
    <location>
        <begin position="57"/>
        <end position="78"/>
    </location>
</feature>
<accession>A0A068RFL6</accession>
<feature type="compositionally biased region" description="Polar residues" evidence="1">
    <location>
        <begin position="13"/>
        <end position="28"/>
    </location>
</feature>
<feature type="compositionally biased region" description="Basic residues" evidence="1">
    <location>
        <begin position="1"/>
        <end position="11"/>
    </location>
</feature>
<comment type="caution">
    <text evidence="2">The sequence shown here is derived from an EMBL/GenBank/DDBJ whole genome shotgun (WGS) entry which is preliminary data.</text>
</comment>
<gene>
    <name evidence="2" type="ORF">LCOR_00540.1</name>
</gene>
<dbReference type="Proteomes" id="UP000027586">
    <property type="component" value="Unassembled WGS sequence"/>
</dbReference>
<dbReference type="EMBL" id="CBTN010000002">
    <property type="protein sequence ID" value="CDH48769.1"/>
    <property type="molecule type" value="Genomic_DNA"/>
</dbReference>
<protein>
    <submittedName>
        <fullName evidence="2">Tigr02453 family protein</fullName>
    </submittedName>
</protein>
<dbReference type="PANTHER" id="PTHR36452:SF1">
    <property type="entry name" value="DUF2461 DOMAIN-CONTAINING PROTEIN"/>
    <property type="match status" value="1"/>
</dbReference>
<dbReference type="PANTHER" id="PTHR36452">
    <property type="entry name" value="CHROMOSOME 12, WHOLE GENOME SHOTGUN SEQUENCE"/>
    <property type="match status" value="1"/>
</dbReference>
<dbReference type="InterPro" id="IPR012808">
    <property type="entry name" value="CHP02453"/>
</dbReference>
<reference evidence="2" key="1">
    <citation type="submission" date="2013-08" db="EMBL/GenBank/DDBJ databases">
        <title>Gene expansion shapes genome architecture in the human pathogen Lichtheimia corymbifera: an evolutionary genomics analysis in the ancient terrestrial Mucorales (Mucoromycotina).</title>
        <authorList>
            <person name="Schwartze V.U."/>
            <person name="Winter S."/>
            <person name="Shelest E."/>
            <person name="Marcet-Houben M."/>
            <person name="Horn F."/>
            <person name="Wehner S."/>
            <person name="Hoffmann K."/>
            <person name="Riege K."/>
            <person name="Sammeth M."/>
            <person name="Nowrousian M."/>
            <person name="Valiante V."/>
            <person name="Linde J."/>
            <person name="Jacobsen I.D."/>
            <person name="Marz M."/>
            <person name="Brakhage A.A."/>
            <person name="Gabaldon T."/>
            <person name="Bocker S."/>
            <person name="Voigt K."/>
        </authorList>
    </citation>
    <scope>NUCLEOTIDE SEQUENCE [LARGE SCALE GENOMIC DNA]</scope>
    <source>
        <strain evidence="2">FSU 9682</strain>
    </source>
</reference>
<dbReference type="VEuPathDB" id="FungiDB:LCOR_00540.1"/>
<proteinExistence type="predicted"/>
<dbReference type="Pfam" id="PF09365">
    <property type="entry name" value="DUF2461"/>
    <property type="match status" value="1"/>
</dbReference>
<dbReference type="AlphaFoldDB" id="A0A068RFL6"/>
<dbReference type="STRING" id="1263082.A0A068RFL6"/>
<dbReference type="OrthoDB" id="2537769at2759"/>
<sequence length="318" mass="36089">MAGKTAKKRAFNKPNTNQVDSVKETTPVNKRPKRAAAKRKETNTTDAEAISDSDNDSQQKVDRKDRDKVVTSADDMKPGRIKIPRPKGSPFPDALSPDVLQFMSELRENNHRDFMRVNEKRWHSTRKDFIDFIGMVIEQLHEIDPTILVEEPRQAVYRQNRDLRFTNDLRPYKTHLSASFSRGGKKSPFAGYHISISPGDNSFVAAGIWQPSPDRLARLREGIIENASLMREALTIPAMKEVFGKDGLDVLETTDKLKVAPKNIPRDHPEIEMLRYKSMVITKQFTDEEIVSAGCLDRLLDVFEALVPFVAVLNSWTG</sequence>
<evidence type="ECO:0000256" key="1">
    <source>
        <dbReference type="SAM" id="MobiDB-lite"/>
    </source>
</evidence>
<keyword evidence="3" id="KW-1185">Reference proteome</keyword>
<feature type="region of interest" description="Disordered" evidence="1">
    <location>
        <begin position="1"/>
        <end position="93"/>
    </location>
</feature>
<evidence type="ECO:0000313" key="2">
    <source>
        <dbReference type="EMBL" id="CDH48769.1"/>
    </source>
</evidence>
<organism evidence="2 3">
    <name type="scientific">Lichtheimia corymbifera JMRC:FSU:9682</name>
    <dbReference type="NCBI Taxonomy" id="1263082"/>
    <lineage>
        <taxon>Eukaryota</taxon>
        <taxon>Fungi</taxon>
        <taxon>Fungi incertae sedis</taxon>
        <taxon>Mucoromycota</taxon>
        <taxon>Mucoromycotina</taxon>
        <taxon>Mucoromycetes</taxon>
        <taxon>Mucorales</taxon>
        <taxon>Lichtheimiaceae</taxon>
        <taxon>Lichtheimia</taxon>
    </lineage>
</organism>